<evidence type="ECO:0000256" key="1">
    <source>
        <dbReference type="ARBA" id="ARBA00007623"/>
    </source>
</evidence>
<dbReference type="InterPro" id="IPR038765">
    <property type="entry name" value="Papain-like_cys_pep_sf"/>
</dbReference>
<dbReference type="SUPFAM" id="SSF49758">
    <property type="entry name" value="Calpain large subunit, middle domain (domain III)"/>
    <property type="match status" value="1"/>
</dbReference>
<proteinExistence type="inferred from homology"/>
<sequence>MDSERLDVKNRIVRINDNLDKKLIAFKSQNYDTLRNECITYKRLFEDSLFLLEAKSIYYTKEIPEDILWKRPMEICENPQFIIREPNISDFDQGILKNSSLVIGCSSLILKTELFEFVIPSGQHFGYPNYCGIFHFRFWYYGKWVDVAIDDRLPVDSNNNLIFGKNKVLTNEFWFPLFEKAYAKFCGSYEHLECINSANFLVDLTSAIVEEFEIKNLQNENRKHEIWNFMKNSLDRESLIRAYISPNPKIKGLRLTNGLAIDRYYAVGKMTTVTNENKKFDLIKIRNQWDEKADWRLPWSEKVNYLIENNEEIEKILLKSDDFCEGEFWLMFDDFYRYFETIQICELTIDAFFLESVRNKDGQKSKFCWNLFSYHGEWIPMKSSGGSGRINEEQYWKNPQLMFTINETDLPGDAKVTTLIISLYQKYLRELNTETNGKSKEKFIQFRIYRVIDENLALEAKNNCFRLYASNLEKCATSGGYINKTEVVKRFKLTPGSYLIIPSCYDIGIKGEFLLRVCSEYPIKERNVSILEEFKSSLEKDDIVFPINRATQCLSNSDKKIDCEGFVTSNVCSHIKELGFYVGDSVFKDNDKVDIKKKNKFFD</sequence>
<dbReference type="InterPro" id="IPR022684">
    <property type="entry name" value="Calpain_cysteine_protease"/>
</dbReference>
<dbReference type="GO" id="GO:0005737">
    <property type="term" value="C:cytoplasm"/>
    <property type="evidence" value="ECO:0007669"/>
    <property type="project" value="TreeGrafter"/>
</dbReference>
<dbReference type="InterPro" id="IPR022683">
    <property type="entry name" value="Calpain_III"/>
</dbReference>
<dbReference type="PANTHER" id="PTHR10183">
    <property type="entry name" value="CALPAIN"/>
    <property type="match status" value="1"/>
</dbReference>
<organism evidence="8 9">
    <name type="scientific">Brachionus calyciflorus</name>
    <dbReference type="NCBI Taxonomy" id="104777"/>
    <lineage>
        <taxon>Eukaryota</taxon>
        <taxon>Metazoa</taxon>
        <taxon>Spiralia</taxon>
        <taxon>Gnathifera</taxon>
        <taxon>Rotifera</taxon>
        <taxon>Eurotatoria</taxon>
        <taxon>Monogononta</taxon>
        <taxon>Pseudotrocha</taxon>
        <taxon>Ploima</taxon>
        <taxon>Brachionidae</taxon>
        <taxon>Brachionus</taxon>
    </lineage>
</organism>
<keyword evidence="3" id="KW-0378">Hydrolase</keyword>
<dbReference type="OrthoDB" id="424753at2759"/>
<dbReference type="GO" id="GO:0004198">
    <property type="term" value="F:calcium-dependent cysteine-type endopeptidase activity"/>
    <property type="evidence" value="ECO:0007669"/>
    <property type="project" value="InterPro"/>
</dbReference>
<dbReference type="PROSITE" id="PS50203">
    <property type="entry name" value="CALPAIN_CAT"/>
    <property type="match status" value="1"/>
</dbReference>
<evidence type="ECO:0000313" key="9">
    <source>
        <dbReference type="Proteomes" id="UP000663879"/>
    </source>
</evidence>
<evidence type="ECO:0000256" key="6">
    <source>
        <dbReference type="PROSITE-ProRule" id="PRU00239"/>
    </source>
</evidence>
<gene>
    <name evidence="8" type="ORF">OXX778_LOCUS9704</name>
</gene>
<dbReference type="AlphaFoldDB" id="A0A813X1G1"/>
<dbReference type="Pfam" id="PF01067">
    <property type="entry name" value="Calpain_III"/>
    <property type="match status" value="1"/>
</dbReference>
<dbReference type="Gene3D" id="3.90.70.10">
    <property type="entry name" value="Cysteine proteinases"/>
    <property type="match status" value="1"/>
</dbReference>
<dbReference type="InterPro" id="IPR022682">
    <property type="entry name" value="Calpain_domain_III"/>
</dbReference>
<dbReference type="InterPro" id="IPR036213">
    <property type="entry name" value="Calpain_III_sf"/>
</dbReference>
<comment type="similarity">
    <text evidence="1">Belongs to the peptidase C2 family.</text>
</comment>
<dbReference type="SMART" id="SM00230">
    <property type="entry name" value="CysPc"/>
    <property type="match status" value="1"/>
</dbReference>
<dbReference type="InterPro" id="IPR001300">
    <property type="entry name" value="Peptidase_C2_calpain_cat"/>
</dbReference>
<name>A0A813X1G1_9BILA</name>
<dbReference type="Proteomes" id="UP000663879">
    <property type="component" value="Unassembled WGS sequence"/>
</dbReference>
<dbReference type="SUPFAM" id="SSF54001">
    <property type="entry name" value="Cysteine proteinases"/>
    <property type="match status" value="1"/>
</dbReference>
<evidence type="ECO:0000256" key="4">
    <source>
        <dbReference type="ARBA" id="ARBA00022807"/>
    </source>
</evidence>
<evidence type="ECO:0000256" key="5">
    <source>
        <dbReference type="PIRSR" id="PIRSR622684-1"/>
    </source>
</evidence>
<keyword evidence="4" id="KW-0788">Thiol protease</keyword>
<evidence type="ECO:0000256" key="2">
    <source>
        <dbReference type="ARBA" id="ARBA00022670"/>
    </source>
</evidence>
<dbReference type="CDD" id="cd00044">
    <property type="entry name" value="CysPc"/>
    <property type="match status" value="1"/>
</dbReference>
<keyword evidence="2" id="KW-0645">Protease</keyword>
<accession>A0A813X1G1</accession>
<evidence type="ECO:0000256" key="3">
    <source>
        <dbReference type="ARBA" id="ARBA00022801"/>
    </source>
</evidence>
<reference evidence="8" key="1">
    <citation type="submission" date="2021-02" db="EMBL/GenBank/DDBJ databases">
        <authorList>
            <person name="Nowell W R."/>
        </authorList>
    </citation>
    <scope>NUCLEOTIDE SEQUENCE</scope>
    <source>
        <strain evidence="8">Ploen Becks lab</strain>
    </source>
</reference>
<dbReference type="SMART" id="SM00720">
    <property type="entry name" value="calpain_III"/>
    <property type="match status" value="1"/>
</dbReference>
<keyword evidence="9" id="KW-1185">Reference proteome</keyword>
<dbReference type="PANTHER" id="PTHR10183:SF379">
    <property type="entry name" value="CALPAIN-5"/>
    <property type="match status" value="1"/>
</dbReference>
<dbReference type="GO" id="GO:0006508">
    <property type="term" value="P:proteolysis"/>
    <property type="evidence" value="ECO:0007669"/>
    <property type="project" value="UniProtKB-KW"/>
</dbReference>
<dbReference type="PRINTS" id="PR00704">
    <property type="entry name" value="CALPAIN"/>
</dbReference>
<comment type="caution">
    <text evidence="6">Lacks conserved residue(s) required for the propagation of feature annotation.</text>
</comment>
<feature type="domain" description="Calpain catalytic" evidence="7">
    <location>
        <begin position="44"/>
        <end position="348"/>
    </location>
</feature>
<dbReference type="EMBL" id="CAJNOC010001455">
    <property type="protein sequence ID" value="CAF0866395.1"/>
    <property type="molecule type" value="Genomic_DNA"/>
</dbReference>
<protein>
    <recommendedName>
        <fullName evidence="7">Calpain catalytic domain-containing protein</fullName>
    </recommendedName>
</protein>
<comment type="caution">
    <text evidence="8">The sequence shown here is derived from an EMBL/GenBank/DDBJ whole genome shotgun (WGS) entry which is preliminary data.</text>
</comment>
<dbReference type="Pfam" id="PF00648">
    <property type="entry name" value="Peptidase_C2"/>
    <property type="match status" value="1"/>
</dbReference>
<evidence type="ECO:0000259" key="7">
    <source>
        <dbReference type="PROSITE" id="PS50203"/>
    </source>
</evidence>
<feature type="active site" evidence="5">
    <location>
        <position position="287"/>
    </location>
</feature>
<evidence type="ECO:0000313" key="8">
    <source>
        <dbReference type="EMBL" id="CAF0866395.1"/>
    </source>
</evidence>
<dbReference type="Gene3D" id="2.60.120.380">
    <property type="match status" value="1"/>
</dbReference>